<dbReference type="Pfam" id="PF13360">
    <property type="entry name" value="PQQ_2"/>
    <property type="match status" value="3"/>
</dbReference>
<evidence type="ECO:0000259" key="5">
    <source>
        <dbReference type="PROSITE" id="PS50011"/>
    </source>
</evidence>
<dbReference type="Proteomes" id="UP000319213">
    <property type="component" value="Unassembled WGS sequence"/>
</dbReference>
<dbReference type="InterPro" id="IPR017441">
    <property type="entry name" value="Protein_kinase_ATP_BS"/>
</dbReference>
<comment type="caution">
    <text evidence="6">The sequence shown here is derived from an EMBL/GenBank/DDBJ whole genome shotgun (WGS) entry which is preliminary data.</text>
</comment>
<dbReference type="InterPro" id="IPR011044">
    <property type="entry name" value="Quino_amine_DH_bsu"/>
</dbReference>
<evidence type="ECO:0000256" key="4">
    <source>
        <dbReference type="SAM" id="MobiDB-lite"/>
    </source>
</evidence>
<dbReference type="InterPro" id="IPR000719">
    <property type="entry name" value="Prot_kinase_dom"/>
</dbReference>
<dbReference type="InterPro" id="IPR008271">
    <property type="entry name" value="Ser/Thr_kinase_AS"/>
</dbReference>
<protein>
    <submittedName>
        <fullName evidence="6">Serine/threonine protein kinase</fullName>
    </submittedName>
</protein>
<sequence>MLITYAWGREAGVAMGAFGTLRADDPQHVGPFRIVARLGEGGMGRVYLGRSKTGRAVAVKVVRPDLAGDHEFRRRFTREVEVARTVSGFFAVEVVAADPHASPPWLATAYVPGVPLDEAVDEYGPWPEASVLALGAGLAEALESIHAAGVVHRDMKPSNVLLSADGPRVIDFGISVQVEASRLTQTGVTVGTPAFMSPEQLVGDPVGPASDVFSLGAVLTFAATGTGPFGAGSLPALVYRVVHQEPDLSRLPPTLRSVVARCLDKRPEYRPTASALLDELAGRITAKGRIVEFFAESAWMPARVGQAVRDRAATPLPDPAEPVPGPAGTPSRPGPAESPGLLTGASPGVVGPSPRGGRAQERGAVGHPADGHGAHGLPYPSDGGDPGRGVRARTAVDTLPSRTSRRALLLGLAGVGAAAATGVAAWRIFGGAPETNGPSGPTARLGPTPGDLRWSYRAGTAIDSSPAVADGVVYVGGDDGKVFAIDAATGRERWSFPTGEGPGSSPAVADGVVYVGSGDRKVYALDAATGRKRWTYATRGVVASPAVVDGVLYVGTGDGNVYALDAATGRRRWSFPTGSWIGSSPAVADGVVYVGNGKGGVYAIEAATGRERWSAGISDYVGSSPALGDGPFIYVGGGDGKVYALDAATGRERWTFPTGQPVGPSLTAADDTVYVGAGDGKVYALDAATGRKQWALTTGRGDSATPTVVDGVVYVGGDGGRVHAIDAVTGRKNWSFAAGDDVRSSPAVADGMVYVGSRDGNVYALTTGPAPGRTGGS</sequence>
<proteinExistence type="predicted"/>
<feature type="compositionally biased region" description="Pro residues" evidence="4">
    <location>
        <begin position="316"/>
        <end position="327"/>
    </location>
</feature>
<dbReference type="SMART" id="SM00564">
    <property type="entry name" value="PQQ"/>
    <property type="match status" value="8"/>
</dbReference>
<dbReference type="InterPro" id="IPR002372">
    <property type="entry name" value="PQQ_rpt_dom"/>
</dbReference>
<dbReference type="InterPro" id="IPR015943">
    <property type="entry name" value="WD40/YVTN_repeat-like_dom_sf"/>
</dbReference>
<dbReference type="PROSITE" id="PS00107">
    <property type="entry name" value="PROTEIN_KINASE_ATP"/>
    <property type="match status" value="1"/>
</dbReference>
<dbReference type="PANTHER" id="PTHR34512:SF30">
    <property type="entry name" value="OUTER MEMBRANE PROTEIN ASSEMBLY FACTOR BAMB"/>
    <property type="match status" value="1"/>
</dbReference>
<gene>
    <name evidence="6" type="ORF">FHX40_1811</name>
</gene>
<dbReference type="SMART" id="SM00220">
    <property type="entry name" value="S_TKc"/>
    <property type="match status" value="1"/>
</dbReference>
<dbReference type="SUPFAM" id="SSF56112">
    <property type="entry name" value="Protein kinase-like (PK-like)"/>
    <property type="match status" value="1"/>
</dbReference>
<dbReference type="Gene3D" id="2.40.10.480">
    <property type="match status" value="1"/>
</dbReference>
<keyword evidence="7" id="KW-1185">Reference proteome</keyword>
<evidence type="ECO:0000313" key="6">
    <source>
        <dbReference type="EMBL" id="TQM75112.1"/>
    </source>
</evidence>
<dbReference type="Gene3D" id="2.130.10.10">
    <property type="entry name" value="YVTN repeat-like/Quinoprotein amine dehydrogenase"/>
    <property type="match status" value="2"/>
</dbReference>
<keyword evidence="6" id="KW-0418">Kinase</keyword>
<keyword evidence="6" id="KW-0723">Serine/threonine-protein kinase</keyword>
<dbReference type="Gene3D" id="1.10.510.10">
    <property type="entry name" value="Transferase(Phosphotransferase) domain 1"/>
    <property type="match status" value="1"/>
</dbReference>
<accession>A0A543IX16</accession>
<keyword evidence="6" id="KW-0808">Transferase</keyword>
<dbReference type="Pfam" id="PF00069">
    <property type="entry name" value="Pkinase"/>
    <property type="match status" value="1"/>
</dbReference>
<feature type="binding site" evidence="3">
    <location>
        <position position="60"/>
    </location>
    <ligand>
        <name>ATP</name>
        <dbReference type="ChEBI" id="CHEBI:30616"/>
    </ligand>
</feature>
<feature type="domain" description="Protein kinase" evidence="5">
    <location>
        <begin position="32"/>
        <end position="294"/>
    </location>
</feature>
<dbReference type="GO" id="GO:0005524">
    <property type="term" value="F:ATP binding"/>
    <property type="evidence" value="ECO:0007669"/>
    <property type="project" value="UniProtKB-UniRule"/>
</dbReference>
<feature type="compositionally biased region" description="Low complexity" evidence="4">
    <location>
        <begin position="344"/>
        <end position="357"/>
    </location>
</feature>
<dbReference type="PROSITE" id="PS50011">
    <property type="entry name" value="PROTEIN_KINASE_DOM"/>
    <property type="match status" value="1"/>
</dbReference>
<evidence type="ECO:0000256" key="2">
    <source>
        <dbReference type="ARBA" id="ARBA00022840"/>
    </source>
</evidence>
<dbReference type="CDD" id="cd14014">
    <property type="entry name" value="STKc_PknB_like"/>
    <property type="match status" value="1"/>
</dbReference>
<dbReference type="InterPro" id="IPR018391">
    <property type="entry name" value="PQQ_b-propeller_rpt"/>
</dbReference>
<dbReference type="EMBL" id="VFPQ01000001">
    <property type="protein sequence ID" value="TQM75112.1"/>
    <property type="molecule type" value="Genomic_DNA"/>
</dbReference>
<name>A0A543IX16_9ACTN</name>
<keyword evidence="1 3" id="KW-0547">Nucleotide-binding</keyword>
<dbReference type="PROSITE" id="PS00108">
    <property type="entry name" value="PROTEIN_KINASE_ST"/>
    <property type="match status" value="1"/>
</dbReference>
<keyword evidence="2 3" id="KW-0067">ATP-binding</keyword>
<dbReference type="PANTHER" id="PTHR34512">
    <property type="entry name" value="CELL SURFACE PROTEIN"/>
    <property type="match status" value="1"/>
</dbReference>
<dbReference type="GO" id="GO:0004674">
    <property type="term" value="F:protein serine/threonine kinase activity"/>
    <property type="evidence" value="ECO:0007669"/>
    <property type="project" value="UniProtKB-KW"/>
</dbReference>
<dbReference type="SUPFAM" id="SSF50969">
    <property type="entry name" value="YVTN repeat-like/Quinoprotein amine dehydrogenase"/>
    <property type="match status" value="1"/>
</dbReference>
<dbReference type="Gene3D" id="3.30.200.20">
    <property type="entry name" value="Phosphorylase Kinase, domain 1"/>
    <property type="match status" value="1"/>
</dbReference>
<organism evidence="6 7">
    <name type="scientific">Thermopolyspora flexuosa</name>
    <dbReference type="NCBI Taxonomy" id="103836"/>
    <lineage>
        <taxon>Bacteria</taxon>
        <taxon>Bacillati</taxon>
        <taxon>Actinomycetota</taxon>
        <taxon>Actinomycetes</taxon>
        <taxon>Streptosporangiales</taxon>
        <taxon>Streptosporangiaceae</taxon>
        <taxon>Thermopolyspora</taxon>
    </lineage>
</organism>
<feature type="region of interest" description="Disordered" evidence="4">
    <location>
        <begin position="313"/>
        <end position="390"/>
    </location>
</feature>
<dbReference type="AlphaFoldDB" id="A0A543IX16"/>
<reference evidence="6 7" key="1">
    <citation type="submission" date="2019-06" db="EMBL/GenBank/DDBJ databases">
        <title>Sequencing the genomes of 1000 actinobacteria strains.</title>
        <authorList>
            <person name="Klenk H.-P."/>
        </authorList>
    </citation>
    <scope>NUCLEOTIDE SEQUENCE [LARGE SCALE GENOMIC DNA]</scope>
    <source>
        <strain evidence="6 7">DSM 43186</strain>
    </source>
</reference>
<evidence type="ECO:0000313" key="7">
    <source>
        <dbReference type="Proteomes" id="UP000319213"/>
    </source>
</evidence>
<evidence type="ECO:0000256" key="1">
    <source>
        <dbReference type="ARBA" id="ARBA00022741"/>
    </source>
</evidence>
<evidence type="ECO:0000256" key="3">
    <source>
        <dbReference type="PROSITE-ProRule" id="PRU10141"/>
    </source>
</evidence>
<dbReference type="Pfam" id="PF01011">
    <property type="entry name" value="PQQ"/>
    <property type="match status" value="1"/>
</dbReference>
<dbReference type="InterPro" id="IPR011009">
    <property type="entry name" value="Kinase-like_dom_sf"/>
</dbReference>